<evidence type="ECO:0000313" key="2">
    <source>
        <dbReference type="Proteomes" id="UP000501648"/>
    </source>
</evidence>
<dbReference type="AlphaFoldDB" id="A0A6M3ZRW9"/>
<organism evidence="1 2">
    <name type="scientific">Herbaspirillum rubrisubalbicans Os34</name>
    <dbReference type="NCBI Taxonomy" id="1235827"/>
    <lineage>
        <taxon>Bacteria</taxon>
        <taxon>Pseudomonadati</taxon>
        <taxon>Pseudomonadota</taxon>
        <taxon>Betaproteobacteria</taxon>
        <taxon>Burkholderiales</taxon>
        <taxon>Oxalobacteraceae</taxon>
        <taxon>Herbaspirillum</taxon>
    </lineage>
</organism>
<dbReference type="InterPro" id="IPR021815">
    <property type="entry name" value="TsiV"/>
</dbReference>
<reference evidence="1 2" key="1">
    <citation type="journal article" date="2012" name="J. Bacteriol.">
        <title>Genome sequence of the pathogenic Herbaspirillum seropedicae strain Os34, isolated from rice roots.</title>
        <authorList>
            <person name="Ye W."/>
            <person name="Ye S."/>
            <person name="Liu J."/>
            <person name="Chang S."/>
            <person name="Chen M."/>
            <person name="Zhu B."/>
            <person name="Guo L."/>
            <person name="An Q."/>
        </authorList>
    </citation>
    <scope>NUCLEOTIDE SEQUENCE [LARGE SCALE GENOMIC DNA]</scope>
    <source>
        <strain evidence="1 2">Os34</strain>
    </source>
</reference>
<gene>
    <name evidence="1" type="ORF">C798_12965</name>
</gene>
<proteinExistence type="predicted"/>
<dbReference type="Proteomes" id="UP000501648">
    <property type="component" value="Chromosome"/>
</dbReference>
<dbReference type="EMBL" id="CP008956">
    <property type="protein sequence ID" value="QJQ01111.1"/>
    <property type="molecule type" value="Genomic_DNA"/>
</dbReference>
<accession>A0A6M3ZRW9</accession>
<dbReference type="RefSeq" id="WP_081584548.1">
    <property type="nucleotide sequence ID" value="NZ_CP008956.1"/>
</dbReference>
<evidence type="ECO:0000313" key="1">
    <source>
        <dbReference type="EMBL" id="QJQ01111.1"/>
    </source>
</evidence>
<protein>
    <submittedName>
        <fullName evidence="1">DUF3396 domain-containing protein</fullName>
    </submittedName>
</protein>
<dbReference type="Pfam" id="PF11876">
    <property type="entry name" value="TsiV"/>
    <property type="match status" value="1"/>
</dbReference>
<sequence length="358" mass="40193">MTDLPFDPIQLMREHPEKMRVPGGLLTKKGPQDYVGSVPAITGTLFFDGAHLPEVREAICLCFDEYEAIAKGHLTWLWREEPPEGPNRFAYADAPSMRKMIEVMKEDDSVTFAYISGRQQHDAGDWEFYVSGLRGWQAKSGGWGTSVLRFSLPLLYVEENPTAFQEIFLSFAKRLKARHGYGGHGLVLSIVRINDNQPFEAFLSEKLKGLDVGRPLGAASVADKGLKTVSWLTAVNHEMVEKVGGLFTIRSELPRDWFALYDYGSGLIVQAGPKPEAAPSDQPMPARFVLPNMLFKEVRAQKVSLHRASVDGEPRLIGWSADQWLKRFDIDQSKLIEYKTKLLDEPKLTKSTTLPGRL</sequence>
<name>A0A6M3ZRW9_9BURK</name>